<dbReference type="InterPro" id="IPR010843">
    <property type="entry name" value="Uncharacterised_AroM"/>
</dbReference>
<sequence>MKQKVGLLTIGQSPRVDMTPEMKMFLGEQIELVEMGAIDGMSGEELKELAPVPGDLTYVSRLKDGGSIKLSKQALLPKLQDKIKQLEAAGVSSTILACTGSFPPFQHEKPLLFPDKVLASVVQAVLQKGTLGIIMPLAEQLDLTKEKWGGSGLDIKFASASPYEPADFSEAAKELREQQADLIVLDCMGYTFDHQSLVRKVSGVPVILSRSIVAKVAGELAAG</sequence>
<evidence type="ECO:0000313" key="2">
    <source>
        <dbReference type="Proteomes" id="UP001596505"/>
    </source>
</evidence>
<organism evidence="1 2">
    <name type="scientific">Scopulibacillus cellulosilyticus</name>
    <dbReference type="NCBI Taxonomy" id="2665665"/>
    <lineage>
        <taxon>Bacteria</taxon>
        <taxon>Bacillati</taxon>
        <taxon>Bacillota</taxon>
        <taxon>Bacilli</taxon>
        <taxon>Bacillales</taxon>
        <taxon>Sporolactobacillaceae</taxon>
        <taxon>Scopulibacillus</taxon>
    </lineage>
</organism>
<name>A0ABW2Q2D8_9BACL</name>
<dbReference type="EMBL" id="JBHTCO010000045">
    <property type="protein sequence ID" value="MFC7395439.1"/>
    <property type="molecule type" value="Genomic_DNA"/>
</dbReference>
<evidence type="ECO:0000313" key="1">
    <source>
        <dbReference type="EMBL" id="MFC7395439.1"/>
    </source>
</evidence>
<comment type="caution">
    <text evidence="1">The sequence shown here is derived from an EMBL/GenBank/DDBJ whole genome shotgun (WGS) entry which is preliminary data.</text>
</comment>
<dbReference type="Proteomes" id="UP001596505">
    <property type="component" value="Unassembled WGS sequence"/>
</dbReference>
<accession>A0ABW2Q2D8</accession>
<protein>
    <submittedName>
        <fullName evidence="1">AroM family protein</fullName>
    </submittedName>
</protein>
<dbReference type="Pfam" id="PF07302">
    <property type="entry name" value="AroM"/>
    <property type="match status" value="1"/>
</dbReference>
<gene>
    <name evidence="1" type="ORF">ACFQRG_21255</name>
</gene>
<reference evidence="2" key="1">
    <citation type="journal article" date="2019" name="Int. J. Syst. Evol. Microbiol.">
        <title>The Global Catalogue of Microorganisms (GCM) 10K type strain sequencing project: providing services to taxonomists for standard genome sequencing and annotation.</title>
        <authorList>
            <consortium name="The Broad Institute Genomics Platform"/>
            <consortium name="The Broad Institute Genome Sequencing Center for Infectious Disease"/>
            <person name="Wu L."/>
            <person name="Ma J."/>
        </authorList>
    </citation>
    <scope>NUCLEOTIDE SEQUENCE [LARGE SCALE GENOMIC DNA]</scope>
    <source>
        <strain evidence="2">CGMCC 1.16305</strain>
    </source>
</reference>
<dbReference type="NCBIfam" id="NF007788">
    <property type="entry name" value="PRK10481.1"/>
    <property type="match status" value="1"/>
</dbReference>
<dbReference type="RefSeq" id="WP_380970027.1">
    <property type="nucleotide sequence ID" value="NZ_JBHTCO010000045.1"/>
</dbReference>
<keyword evidence="2" id="KW-1185">Reference proteome</keyword>
<proteinExistence type="predicted"/>